<dbReference type="PANTHER" id="PTHR12446:SF65">
    <property type="entry name" value="CRC DOMAIN-CONTAINING PROTEIN"/>
    <property type="match status" value="1"/>
</dbReference>
<comment type="caution">
    <text evidence="6">The sequence shown here is derived from an EMBL/GenBank/DDBJ whole genome shotgun (WGS) entry which is preliminary data.</text>
</comment>
<feature type="compositionally biased region" description="Pro residues" evidence="4">
    <location>
        <begin position="10"/>
        <end position="25"/>
    </location>
</feature>
<sequence length="350" mass="37192">MGGGRTPIRTAPPAPSVLPPQPFPPSAAAAAAAARHTSLEPCGVPLLGGFEHGDVEAELVAGLTPGVGGGGDASSPYGFPHLTPALLQWSRHASQPLPSSACSGELQRYSSASLELARENEDVLRFALHMASPGVDEGGIEPQGVRVELRGSSPSKRARVSPSQQIAPREGKRRRDERPALASEESSEAARDDRSPMGDENGEMDLFAPPEAILDEVSNYTAMGQRGRPSHCRCDRSRCLKRFCVCFAAGNTCSDCRCKGCENDESTEARRAARKLAMLELMKRKANAFAERIGSGGGEQKVHLAGCNCRKSGCRKRYCECFQAGVKCGDKCKCLDCANPMGLRLPTAAP</sequence>
<reference evidence="6 7" key="1">
    <citation type="journal article" date="2024" name="Science">
        <title>Giant polyketide synthase enzymes in the biosynthesis of giant marine polyether toxins.</title>
        <authorList>
            <person name="Fallon T.R."/>
            <person name="Shende V.V."/>
            <person name="Wierzbicki I.H."/>
            <person name="Pendleton A.L."/>
            <person name="Watervoot N.F."/>
            <person name="Auber R.P."/>
            <person name="Gonzalez D.J."/>
            <person name="Wisecaver J.H."/>
            <person name="Moore B.S."/>
        </authorList>
    </citation>
    <scope>NUCLEOTIDE SEQUENCE [LARGE SCALE GENOMIC DNA]</scope>
    <source>
        <strain evidence="6 7">12B1</strain>
    </source>
</reference>
<keyword evidence="7" id="KW-1185">Reference proteome</keyword>
<keyword evidence="3" id="KW-0539">Nucleus</keyword>
<dbReference type="PANTHER" id="PTHR12446">
    <property type="entry name" value="TESMIN/TSO1-RELATED"/>
    <property type="match status" value="1"/>
</dbReference>
<dbReference type="Pfam" id="PF03638">
    <property type="entry name" value="TCR"/>
    <property type="match status" value="2"/>
</dbReference>
<evidence type="ECO:0000256" key="3">
    <source>
        <dbReference type="ARBA" id="ARBA00023242"/>
    </source>
</evidence>
<accession>A0AB34IJE5</accession>
<evidence type="ECO:0000256" key="4">
    <source>
        <dbReference type="SAM" id="MobiDB-lite"/>
    </source>
</evidence>
<evidence type="ECO:0000259" key="5">
    <source>
        <dbReference type="PROSITE" id="PS51634"/>
    </source>
</evidence>
<evidence type="ECO:0000313" key="7">
    <source>
        <dbReference type="Proteomes" id="UP001515480"/>
    </source>
</evidence>
<dbReference type="PROSITE" id="PS51634">
    <property type="entry name" value="CRC"/>
    <property type="match status" value="1"/>
</dbReference>
<name>A0AB34IJE5_PRYPA</name>
<feature type="region of interest" description="Disordered" evidence="4">
    <location>
        <begin position="150"/>
        <end position="205"/>
    </location>
</feature>
<feature type="compositionally biased region" description="Basic and acidic residues" evidence="4">
    <location>
        <begin position="188"/>
        <end position="197"/>
    </location>
</feature>
<dbReference type="EMBL" id="JBGBPQ010000023">
    <property type="protein sequence ID" value="KAL1500329.1"/>
    <property type="molecule type" value="Genomic_DNA"/>
</dbReference>
<evidence type="ECO:0000256" key="1">
    <source>
        <dbReference type="ARBA" id="ARBA00004123"/>
    </source>
</evidence>
<evidence type="ECO:0000256" key="2">
    <source>
        <dbReference type="ARBA" id="ARBA00007267"/>
    </source>
</evidence>
<feature type="domain" description="CRC" evidence="5">
    <location>
        <begin position="228"/>
        <end position="342"/>
    </location>
</feature>
<feature type="region of interest" description="Disordered" evidence="4">
    <location>
        <begin position="1"/>
        <end position="34"/>
    </location>
</feature>
<comment type="subcellular location">
    <subcellularLocation>
        <location evidence="1">Nucleus</location>
    </subcellularLocation>
</comment>
<feature type="compositionally biased region" description="Basic and acidic residues" evidence="4">
    <location>
        <begin position="169"/>
        <end position="179"/>
    </location>
</feature>
<protein>
    <recommendedName>
        <fullName evidence="5">CRC domain-containing protein</fullName>
    </recommendedName>
</protein>
<dbReference type="InterPro" id="IPR028307">
    <property type="entry name" value="Lin-54_fam"/>
</dbReference>
<dbReference type="AlphaFoldDB" id="A0AB34IJE5"/>
<dbReference type="SMART" id="SM01114">
    <property type="entry name" value="CXC"/>
    <property type="match status" value="2"/>
</dbReference>
<dbReference type="InterPro" id="IPR033467">
    <property type="entry name" value="Tesmin/TSO1-like_CXC"/>
</dbReference>
<evidence type="ECO:0000313" key="6">
    <source>
        <dbReference type="EMBL" id="KAL1500329.1"/>
    </source>
</evidence>
<dbReference type="GO" id="GO:0006355">
    <property type="term" value="P:regulation of DNA-templated transcription"/>
    <property type="evidence" value="ECO:0007669"/>
    <property type="project" value="TreeGrafter"/>
</dbReference>
<gene>
    <name evidence="6" type="ORF">AB1Y20_012993</name>
</gene>
<dbReference type="Proteomes" id="UP001515480">
    <property type="component" value="Unassembled WGS sequence"/>
</dbReference>
<dbReference type="GO" id="GO:0005634">
    <property type="term" value="C:nucleus"/>
    <property type="evidence" value="ECO:0007669"/>
    <property type="project" value="UniProtKB-SubCell"/>
</dbReference>
<dbReference type="InterPro" id="IPR005172">
    <property type="entry name" value="CRC"/>
</dbReference>
<organism evidence="6 7">
    <name type="scientific">Prymnesium parvum</name>
    <name type="common">Toxic golden alga</name>
    <dbReference type="NCBI Taxonomy" id="97485"/>
    <lineage>
        <taxon>Eukaryota</taxon>
        <taxon>Haptista</taxon>
        <taxon>Haptophyta</taxon>
        <taxon>Prymnesiophyceae</taxon>
        <taxon>Prymnesiales</taxon>
        <taxon>Prymnesiaceae</taxon>
        <taxon>Prymnesium</taxon>
    </lineage>
</organism>
<comment type="similarity">
    <text evidence="2">Belongs to the lin-54 family.</text>
</comment>
<proteinExistence type="inferred from homology"/>